<dbReference type="InterPro" id="IPR036291">
    <property type="entry name" value="NAD(P)-bd_dom_sf"/>
</dbReference>
<protein>
    <submittedName>
        <fullName evidence="4">Nucleoside-diphosphate-sugar epimerase</fullName>
    </submittedName>
</protein>
<feature type="domain" description="3-beta hydroxysteroid dehydrogenase/isomerase" evidence="3">
    <location>
        <begin position="5"/>
        <end position="254"/>
    </location>
</feature>
<keyword evidence="2" id="KW-0560">Oxidoreductase</keyword>
<dbReference type="GO" id="GO:0016616">
    <property type="term" value="F:oxidoreductase activity, acting on the CH-OH group of donors, NAD or NADP as acceptor"/>
    <property type="evidence" value="ECO:0007669"/>
    <property type="project" value="InterPro"/>
</dbReference>
<dbReference type="SUPFAM" id="SSF51735">
    <property type="entry name" value="NAD(P)-binding Rossmann-fold domains"/>
    <property type="match status" value="1"/>
</dbReference>
<name>A0A1M7Y206_9BACT</name>
<dbReference type="GO" id="GO:0006694">
    <property type="term" value="P:steroid biosynthetic process"/>
    <property type="evidence" value="ECO:0007669"/>
    <property type="project" value="InterPro"/>
</dbReference>
<dbReference type="Gene3D" id="3.40.50.720">
    <property type="entry name" value="NAD(P)-binding Rossmann-like Domain"/>
    <property type="match status" value="1"/>
</dbReference>
<dbReference type="PANTHER" id="PTHR43245">
    <property type="entry name" value="BIFUNCTIONAL POLYMYXIN RESISTANCE PROTEIN ARNA"/>
    <property type="match status" value="1"/>
</dbReference>
<sequence>MKKIVVTGGGGFVGQAIVRMALIRGLDCTVIGRNHYPAIEALGARCLAGDIRDAKFVAEGVRGADTVFHVAALAGIWGPWASYQTINVFGTENVIGACRASGVAHLVYTSTPSVVFDRDHITGGDESLPYPRQFLCNYAKSKVIAEKMVLSANSESLATCAIRPHLVWGPEDPHLVPRLLMKGKKRELKRVGNGDNLVDISYVDNVAHAHLLAANNLAGSRSAAGKAYFVSQCQPVNLWDWINELFERVGIEPVTAAVPFPVAYAAGAALELLHTFFRKENEPRMTRFLSEQLAKSHYFSCGAIERDLGYSPIVSTDSGMEKLVEWIKCHEKILL</sequence>
<dbReference type="Proteomes" id="UP000184603">
    <property type="component" value="Unassembled WGS sequence"/>
</dbReference>
<dbReference type="OrthoDB" id="9814124at2"/>
<accession>A0A1M7Y206</accession>
<organism evidence="4 5">
    <name type="scientific">Desulfopila aestuarii DSM 18488</name>
    <dbReference type="NCBI Taxonomy" id="1121416"/>
    <lineage>
        <taxon>Bacteria</taxon>
        <taxon>Pseudomonadati</taxon>
        <taxon>Thermodesulfobacteriota</taxon>
        <taxon>Desulfobulbia</taxon>
        <taxon>Desulfobulbales</taxon>
        <taxon>Desulfocapsaceae</taxon>
        <taxon>Desulfopila</taxon>
    </lineage>
</organism>
<evidence type="ECO:0000259" key="3">
    <source>
        <dbReference type="Pfam" id="PF01073"/>
    </source>
</evidence>
<evidence type="ECO:0000256" key="1">
    <source>
        <dbReference type="ARBA" id="ARBA00009219"/>
    </source>
</evidence>
<dbReference type="EMBL" id="FRFE01000004">
    <property type="protein sequence ID" value="SHO45910.1"/>
    <property type="molecule type" value="Genomic_DNA"/>
</dbReference>
<reference evidence="4 5" key="1">
    <citation type="submission" date="2016-12" db="EMBL/GenBank/DDBJ databases">
        <authorList>
            <person name="Song W.-J."/>
            <person name="Kurnit D.M."/>
        </authorList>
    </citation>
    <scope>NUCLEOTIDE SEQUENCE [LARGE SCALE GENOMIC DNA]</scope>
    <source>
        <strain evidence="4 5">DSM 18488</strain>
    </source>
</reference>
<dbReference type="RefSeq" id="WP_073612592.1">
    <property type="nucleotide sequence ID" value="NZ_FRFE01000004.1"/>
</dbReference>
<comment type="similarity">
    <text evidence="1">Belongs to the 3-beta-HSD family.</text>
</comment>
<evidence type="ECO:0000313" key="5">
    <source>
        <dbReference type="Proteomes" id="UP000184603"/>
    </source>
</evidence>
<dbReference type="InterPro" id="IPR050177">
    <property type="entry name" value="Lipid_A_modif_metabolic_enz"/>
</dbReference>
<dbReference type="PANTHER" id="PTHR43245:SF51">
    <property type="entry name" value="SHORT CHAIN DEHYDROGENASE_REDUCTASE FAMILY 42E, MEMBER 2"/>
    <property type="match status" value="1"/>
</dbReference>
<keyword evidence="5" id="KW-1185">Reference proteome</keyword>
<dbReference type="STRING" id="1121416.SAMN02745220_01257"/>
<proteinExistence type="inferred from homology"/>
<dbReference type="Pfam" id="PF01073">
    <property type="entry name" value="3Beta_HSD"/>
    <property type="match status" value="1"/>
</dbReference>
<evidence type="ECO:0000313" key="4">
    <source>
        <dbReference type="EMBL" id="SHO45910.1"/>
    </source>
</evidence>
<evidence type="ECO:0000256" key="2">
    <source>
        <dbReference type="ARBA" id="ARBA00023002"/>
    </source>
</evidence>
<gene>
    <name evidence="4" type="ORF">SAMN02745220_01257</name>
</gene>
<dbReference type="InterPro" id="IPR002225">
    <property type="entry name" value="3Beta_OHSteriod_DH/Estase"/>
</dbReference>
<dbReference type="AlphaFoldDB" id="A0A1M7Y206"/>